<gene>
    <name evidence="1" type="ORF">BZM27_05285</name>
</gene>
<name>A0A4R0XMR8_9BURK</name>
<dbReference type="SUPFAM" id="SSF52540">
    <property type="entry name" value="P-loop containing nucleoside triphosphate hydrolases"/>
    <property type="match status" value="1"/>
</dbReference>
<reference evidence="1 2" key="1">
    <citation type="submission" date="2017-02" db="EMBL/GenBank/DDBJ databases">
        <title>Paraburkholderia sophoroidis sp. nov. and Paraburkholderia steynii sp. nov. rhizobial symbionts of the fynbos legume Hypocalyptus sophoroides.</title>
        <authorList>
            <person name="Steenkamp E.T."/>
            <person name="Beukes C.W."/>
            <person name="Van Zyl E."/>
            <person name="Avontuur J."/>
            <person name="Chan W.Y."/>
            <person name="Hassen A."/>
            <person name="Palmer M."/>
            <person name="Mthombeni L."/>
            <person name="Phalane F."/>
            <person name="Sereme K."/>
            <person name="Venter S.N."/>
        </authorList>
    </citation>
    <scope>NUCLEOTIDE SEQUENCE [LARGE SCALE GENOMIC DNA]</scope>
    <source>
        <strain evidence="1 2">HC1.1ba</strain>
    </source>
</reference>
<dbReference type="AlphaFoldDB" id="A0A4R0XMR8"/>
<evidence type="ECO:0000313" key="1">
    <source>
        <dbReference type="EMBL" id="TCG09480.1"/>
    </source>
</evidence>
<organism evidence="1 2">
    <name type="scientific">Paraburkholderia steynii</name>
    <dbReference type="NCBI Taxonomy" id="1245441"/>
    <lineage>
        <taxon>Bacteria</taxon>
        <taxon>Pseudomonadati</taxon>
        <taxon>Pseudomonadota</taxon>
        <taxon>Betaproteobacteria</taxon>
        <taxon>Burkholderiales</taxon>
        <taxon>Burkholderiaceae</taxon>
        <taxon>Paraburkholderia</taxon>
    </lineage>
</organism>
<protein>
    <recommendedName>
        <fullName evidence="3">Sulfotransferase domain-containing protein</fullName>
    </recommendedName>
</protein>
<dbReference type="EMBL" id="MWML01000011">
    <property type="protein sequence ID" value="TCG09480.1"/>
    <property type="molecule type" value="Genomic_DNA"/>
</dbReference>
<evidence type="ECO:0000313" key="2">
    <source>
        <dbReference type="Proteomes" id="UP000294200"/>
    </source>
</evidence>
<dbReference type="InterPro" id="IPR027417">
    <property type="entry name" value="P-loop_NTPase"/>
</dbReference>
<dbReference type="Gene3D" id="3.40.50.300">
    <property type="entry name" value="P-loop containing nucleotide triphosphate hydrolases"/>
    <property type="match status" value="1"/>
</dbReference>
<proteinExistence type="predicted"/>
<accession>A0A4R0XMR8</accession>
<dbReference type="Pfam" id="PF13469">
    <property type="entry name" value="Sulfotransfer_3"/>
    <property type="match status" value="1"/>
</dbReference>
<sequence>MCESDQAFPMVPECTFITQLIQRFHDTLHYSDPGRFRAFVQSEQNLVRIFKPSIDGFVETVLRNFSGSNAKQLVLKDPELTIYADCIPKFFDAPKIVCIIRDPREVVASFRVMFGKKNEPIAFDRLVALTFNYYYRIFQSELANAGAIHFVRYDKIVERDEREFEALEAYLGYSVGRRGFGNVWLGFEKDDAAYSKNYGKEIQKLAGGSSLSAEEAAAVQQVFSGYNTIYNWWEQMAG</sequence>
<dbReference type="Proteomes" id="UP000294200">
    <property type="component" value="Unassembled WGS sequence"/>
</dbReference>
<evidence type="ECO:0008006" key="3">
    <source>
        <dbReference type="Google" id="ProtNLM"/>
    </source>
</evidence>
<comment type="caution">
    <text evidence="1">The sequence shown here is derived from an EMBL/GenBank/DDBJ whole genome shotgun (WGS) entry which is preliminary data.</text>
</comment>
<keyword evidence="2" id="KW-1185">Reference proteome</keyword>